<evidence type="ECO:0000256" key="1">
    <source>
        <dbReference type="SAM" id="MobiDB-lite"/>
    </source>
</evidence>
<feature type="compositionally biased region" description="Basic residues" evidence="1">
    <location>
        <begin position="157"/>
        <end position="166"/>
    </location>
</feature>
<feature type="region of interest" description="Disordered" evidence="1">
    <location>
        <begin position="72"/>
        <end position="349"/>
    </location>
</feature>
<feature type="region of interest" description="Disordered" evidence="1">
    <location>
        <begin position="803"/>
        <end position="826"/>
    </location>
</feature>
<feature type="non-terminal residue" evidence="2">
    <location>
        <position position="826"/>
    </location>
</feature>
<proteinExistence type="predicted"/>
<comment type="caution">
    <text evidence="2">The sequence shown here is derived from an EMBL/GenBank/DDBJ whole genome shotgun (WGS) entry which is preliminary data.</text>
</comment>
<feature type="compositionally biased region" description="Acidic residues" evidence="1">
    <location>
        <begin position="647"/>
        <end position="665"/>
    </location>
</feature>
<reference evidence="2 3" key="1">
    <citation type="journal article" date="2017" name="Int. J. Parasitol.">
        <title>The genome of the protozoan parasite Cystoisospora suis and a reverse vaccinology approach to identify vaccine candidates.</title>
        <authorList>
            <person name="Palmieri N."/>
            <person name="Shrestha A."/>
            <person name="Ruttkowski B."/>
            <person name="Beck T."/>
            <person name="Vogl C."/>
            <person name="Tomley F."/>
            <person name="Blake D.P."/>
            <person name="Joachim A."/>
        </authorList>
    </citation>
    <scope>NUCLEOTIDE SEQUENCE [LARGE SCALE GENOMIC DNA]</scope>
    <source>
        <strain evidence="2 3">Wien I</strain>
    </source>
</reference>
<keyword evidence="3" id="KW-1185">Reference proteome</keyword>
<feature type="compositionally biased region" description="Gly residues" evidence="1">
    <location>
        <begin position="133"/>
        <end position="142"/>
    </location>
</feature>
<feature type="compositionally biased region" description="Gly residues" evidence="1">
    <location>
        <begin position="306"/>
        <end position="320"/>
    </location>
</feature>
<organism evidence="2 3">
    <name type="scientific">Cystoisospora suis</name>
    <dbReference type="NCBI Taxonomy" id="483139"/>
    <lineage>
        <taxon>Eukaryota</taxon>
        <taxon>Sar</taxon>
        <taxon>Alveolata</taxon>
        <taxon>Apicomplexa</taxon>
        <taxon>Conoidasida</taxon>
        <taxon>Coccidia</taxon>
        <taxon>Eucoccidiorida</taxon>
        <taxon>Eimeriorina</taxon>
        <taxon>Sarcocystidae</taxon>
        <taxon>Cystoisospora</taxon>
    </lineage>
</organism>
<feature type="region of interest" description="Disordered" evidence="1">
    <location>
        <begin position="459"/>
        <end position="504"/>
    </location>
</feature>
<gene>
    <name evidence="2" type="ORF">CSUI_011124</name>
</gene>
<feature type="region of interest" description="Disordered" evidence="1">
    <location>
        <begin position="614"/>
        <end position="751"/>
    </location>
</feature>
<accession>A0A2C6KEZ7</accession>
<feature type="compositionally biased region" description="Basic and acidic residues" evidence="1">
    <location>
        <begin position="143"/>
        <end position="156"/>
    </location>
</feature>
<feature type="compositionally biased region" description="Basic and acidic residues" evidence="1">
    <location>
        <begin position="803"/>
        <end position="813"/>
    </location>
</feature>
<dbReference type="Proteomes" id="UP000221165">
    <property type="component" value="Unassembled WGS sequence"/>
</dbReference>
<feature type="compositionally biased region" description="Low complexity" evidence="1">
    <location>
        <begin position="72"/>
        <end position="90"/>
    </location>
</feature>
<dbReference type="RefSeq" id="XP_067916799.1">
    <property type="nucleotide sequence ID" value="XM_068071225.1"/>
</dbReference>
<feature type="compositionally biased region" description="Gly residues" evidence="1">
    <location>
        <begin position="544"/>
        <end position="563"/>
    </location>
</feature>
<dbReference type="AlphaFoldDB" id="A0A2C6KEZ7"/>
<protein>
    <submittedName>
        <fullName evidence="2">Uncharacterized protein</fullName>
    </submittedName>
</protein>
<name>A0A2C6KEZ7_9APIC</name>
<feature type="compositionally biased region" description="Low complexity" evidence="1">
    <location>
        <begin position="322"/>
        <end position="349"/>
    </location>
</feature>
<feature type="region of interest" description="Disordered" evidence="1">
    <location>
        <begin position="536"/>
        <end position="600"/>
    </location>
</feature>
<feature type="compositionally biased region" description="Low complexity" evidence="1">
    <location>
        <begin position="177"/>
        <end position="201"/>
    </location>
</feature>
<evidence type="ECO:0000313" key="2">
    <source>
        <dbReference type="EMBL" id="PHJ15065.1"/>
    </source>
</evidence>
<feature type="compositionally biased region" description="Basic and acidic residues" evidence="1">
    <location>
        <begin position="684"/>
        <end position="710"/>
    </location>
</feature>
<dbReference type="VEuPathDB" id="ToxoDB:CSUI_011124"/>
<dbReference type="GeneID" id="94434436"/>
<feature type="compositionally biased region" description="Low complexity" evidence="1">
    <location>
        <begin position="736"/>
        <end position="749"/>
    </location>
</feature>
<dbReference type="EMBL" id="MIGC01009796">
    <property type="protein sequence ID" value="PHJ15065.1"/>
    <property type="molecule type" value="Genomic_DNA"/>
</dbReference>
<feature type="compositionally biased region" description="Polar residues" evidence="1">
    <location>
        <begin position="219"/>
        <end position="238"/>
    </location>
</feature>
<feature type="compositionally biased region" description="Gly residues" evidence="1">
    <location>
        <begin position="616"/>
        <end position="626"/>
    </location>
</feature>
<feature type="compositionally biased region" description="Polar residues" evidence="1">
    <location>
        <begin position="565"/>
        <end position="576"/>
    </location>
</feature>
<evidence type="ECO:0000313" key="3">
    <source>
        <dbReference type="Proteomes" id="UP000221165"/>
    </source>
</evidence>
<sequence>MDPKIRRSFSPSSSASSLLSTLYKPHTHTHVNLSLFSSPLRPTTSPTQPSPRVTKRSLHMFVFLLLLSVASLSTRPPSSPSSSFPSPSLLGVTASPSDSNDNNNNSSSNNNSNNSNNNNSHSSNNNSLSSDSQGGGGGGGGGGDRRHSFSPRDGKVGRRKRKKSHRGASSLKDKKTSSSLALPPGSPLSVLLAPASSSSSLRSRRALSERFQKKKGDRQSPSLFKNYVSPSSTHLYQTTEKKNRRIVPSSHPGERNLLSRTPGAGQDKERSAKSARRPGGAGPTTTEENQHIHHRNSNNNTTHGSVTGGGGGVRGGGGGNAVLSQPSSSLPVQVSQADTTQNPSSSSSNHNYQLLLLQQQQAQWEAPQYPKPKPGEWLNGFLSWVATSTALEEDEEDDLDVPEDRASYYLSTFRGYGLSTTPLSGEELEVPLTTYLDSITHDEQSLLVMAARESLGEEFDEWRREGEEREEGGDNHDDSHDSGRRIPPPSIVRPPHNLNNSAGEGQKIPRVLPIIITVDTVLTEEELNALIAGTVTSSSSSKAGGNGGGETGPGTGGDGGGGYNTYDNPTFTSDTSFYPGGGGRPTTTPTGSESSSLDAGLGDLTATWRELIGRTRGTGGGVGEPGGATVSSMSSPGGGPYRRNSGEDDMEDGVDDGDGDSDVDLFGDHRRRRRGGGGGGDGGEEARQTAREWRKGVYESLLRRREEAPRTGEGTGWLESPDGTLDDPFDLLGSHTLTDGGLLTPGPLQGEDRRIYPWQEQALGDFRRMDYEKSRFRFLYDEDDESHHADVFHGAYGKIDEVDNRRINDDPFKPSRITKGGGEEEE</sequence>
<feature type="compositionally biased region" description="Low complexity" evidence="1">
    <location>
        <begin position="585"/>
        <end position="596"/>
    </location>
</feature>
<feature type="compositionally biased region" description="Basic and acidic residues" evidence="1">
    <location>
        <begin position="461"/>
        <end position="484"/>
    </location>
</feature>
<feature type="compositionally biased region" description="Low complexity" evidence="1">
    <location>
        <begin position="97"/>
        <end position="132"/>
    </location>
</feature>